<evidence type="ECO:0000256" key="2">
    <source>
        <dbReference type="SAM" id="SignalP"/>
    </source>
</evidence>
<dbReference type="OrthoDB" id="72053at2759"/>
<feature type="compositionally biased region" description="Basic and acidic residues" evidence="1">
    <location>
        <begin position="241"/>
        <end position="254"/>
    </location>
</feature>
<evidence type="ECO:0000313" key="3">
    <source>
        <dbReference type="EMBL" id="GAX83814.1"/>
    </source>
</evidence>
<dbReference type="STRING" id="1157962.A0A250XL64"/>
<keyword evidence="4" id="KW-1185">Reference proteome</keyword>
<sequence>MITHVILSVLLLATCTPRIVVHASAPTEVVILTDDTFEHDTQAATGQTTGIWCVLFTSPSQDRTSHQAAVALWESLAANEEKDIIYAMVDLDVNKKISRRFKGIQAPTAVLLKDRGMYTYSVPESDDSYDHMIGFVSGSYILLPRQSVPLESAGGVQDDREEGSFLGLDEGSLARLKWAVPMLLLALGWKALVYWNQSSLSAAHHQQINSKQEKNVTEKTVGVQKSSLPKQKAGPVTAEASRSKKDTLDGKKGK</sequence>
<dbReference type="EMBL" id="BEGY01000108">
    <property type="protein sequence ID" value="GAX83814.1"/>
    <property type="molecule type" value="Genomic_DNA"/>
</dbReference>
<keyword evidence="2" id="KW-0732">Signal</keyword>
<feature type="region of interest" description="Disordered" evidence="1">
    <location>
        <begin position="206"/>
        <end position="254"/>
    </location>
</feature>
<dbReference type="PANTHER" id="PTHR19991:SF2">
    <property type="entry name" value="GH08893P"/>
    <property type="match status" value="1"/>
</dbReference>
<dbReference type="InterPro" id="IPR036249">
    <property type="entry name" value="Thioredoxin-like_sf"/>
</dbReference>
<protein>
    <recommendedName>
        <fullName evidence="5">Thioredoxin domain-containing protein</fullName>
    </recommendedName>
</protein>
<evidence type="ECO:0000313" key="4">
    <source>
        <dbReference type="Proteomes" id="UP000232323"/>
    </source>
</evidence>
<evidence type="ECO:0000256" key="1">
    <source>
        <dbReference type="SAM" id="MobiDB-lite"/>
    </source>
</evidence>
<proteinExistence type="predicted"/>
<feature type="chain" id="PRO_5012377326" description="Thioredoxin domain-containing protein" evidence="2">
    <location>
        <begin position="24"/>
        <end position="254"/>
    </location>
</feature>
<evidence type="ECO:0008006" key="5">
    <source>
        <dbReference type="Google" id="ProtNLM"/>
    </source>
</evidence>
<feature type="signal peptide" evidence="2">
    <location>
        <begin position="1"/>
        <end position="23"/>
    </location>
</feature>
<dbReference type="AlphaFoldDB" id="A0A250XL64"/>
<comment type="caution">
    <text evidence="3">The sequence shown here is derived from an EMBL/GenBank/DDBJ whole genome shotgun (WGS) entry which is preliminary data.</text>
</comment>
<dbReference type="PANTHER" id="PTHR19991">
    <property type="entry name" value="L 2 01289"/>
    <property type="match status" value="1"/>
</dbReference>
<dbReference type="SUPFAM" id="SSF52833">
    <property type="entry name" value="Thioredoxin-like"/>
    <property type="match status" value="1"/>
</dbReference>
<accession>A0A250XL64</accession>
<reference evidence="3 4" key="1">
    <citation type="submission" date="2017-08" db="EMBL/GenBank/DDBJ databases">
        <title>Acidophilic green algal genome provides insights into adaptation to an acidic environment.</title>
        <authorList>
            <person name="Hirooka S."/>
            <person name="Hirose Y."/>
            <person name="Kanesaki Y."/>
            <person name="Higuchi S."/>
            <person name="Fujiwara T."/>
            <person name="Onuma R."/>
            <person name="Era A."/>
            <person name="Ohbayashi R."/>
            <person name="Uzuka A."/>
            <person name="Nozaki H."/>
            <person name="Yoshikawa H."/>
            <person name="Miyagishima S.Y."/>
        </authorList>
    </citation>
    <scope>NUCLEOTIDE SEQUENCE [LARGE SCALE GENOMIC DNA]</scope>
    <source>
        <strain evidence="3 4">NIES-2499</strain>
    </source>
</reference>
<gene>
    <name evidence="3" type="ORF">CEUSTIGMA_g11239.t1</name>
</gene>
<dbReference type="Proteomes" id="UP000232323">
    <property type="component" value="Unassembled WGS sequence"/>
</dbReference>
<organism evidence="3 4">
    <name type="scientific">Chlamydomonas eustigma</name>
    <dbReference type="NCBI Taxonomy" id="1157962"/>
    <lineage>
        <taxon>Eukaryota</taxon>
        <taxon>Viridiplantae</taxon>
        <taxon>Chlorophyta</taxon>
        <taxon>core chlorophytes</taxon>
        <taxon>Chlorophyceae</taxon>
        <taxon>CS clade</taxon>
        <taxon>Chlamydomonadales</taxon>
        <taxon>Chlamydomonadaceae</taxon>
        <taxon>Chlamydomonas</taxon>
    </lineage>
</organism>
<dbReference type="Gene3D" id="3.40.30.10">
    <property type="entry name" value="Glutaredoxin"/>
    <property type="match status" value="1"/>
</dbReference>
<name>A0A250XL64_9CHLO</name>